<reference evidence="1 2" key="1">
    <citation type="submission" date="2015-01" db="EMBL/GenBank/DDBJ databases">
        <title>Evolution of Trichinella species and genotypes.</title>
        <authorList>
            <person name="Korhonen P.K."/>
            <person name="Edoardo P."/>
            <person name="Giuseppe L.R."/>
            <person name="Gasser R.B."/>
        </authorList>
    </citation>
    <scope>NUCLEOTIDE SEQUENCE [LARGE SCALE GENOMIC DNA]</scope>
    <source>
        <strain evidence="1">ISS2496</strain>
    </source>
</reference>
<proteinExistence type="predicted"/>
<gene>
    <name evidence="1" type="ORF">T12_385</name>
</gene>
<comment type="caution">
    <text evidence="1">The sequence shown here is derived from an EMBL/GenBank/DDBJ whole genome shotgun (WGS) entry which is preliminary data.</text>
</comment>
<dbReference type="AlphaFoldDB" id="A0A0V0UZI2"/>
<name>A0A0V0UZI2_9BILA</name>
<keyword evidence="2" id="KW-1185">Reference proteome</keyword>
<sequence length="35" mass="3778">MALMLTLRITFVGKGDFNTKRKCTSDKSSTAAVVS</sequence>
<accession>A0A0V0UZI2</accession>
<evidence type="ECO:0000313" key="1">
    <source>
        <dbReference type="EMBL" id="KRX56650.1"/>
    </source>
</evidence>
<organism evidence="1 2">
    <name type="scientific">Trichinella patagoniensis</name>
    <dbReference type="NCBI Taxonomy" id="990121"/>
    <lineage>
        <taxon>Eukaryota</taxon>
        <taxon>Metazoa</taxon>
        <taxon>Ecdysozoa</taxon>
        <taxon>Nematoda</taxon>
        <taxon>Enoplea</taxon>
        <taxon>Dorylaimia</taxon>
        <taxon>Trichinellida</taxon>
        <taxon>Trichinellidae</taxon>
        <taxon>Trichinella</taxon>
    </lineage>
</organism>
<evidence type="ECO:0000313" key="2">
    <source>
        <dbReference type="Proteomes" id="UP000054783"/>
    </source>
</evidence>
<dbReference type="EMBL" id="JYDQ01006259">
    <property type="protein sequence ID" value="KRX56650.1"/>
    <property type="molecule type" value="Genomic_DNA"/>
</dbReference>
<protein>
    <submittedName>
        <fullName evidence="1">Uncharacterized protein</fullName>
    </submittedName>
</protein>
<dbReference type="Proteomes" id="UP000054783">
    <property type="component" value="Unassembled WGS sequence"/>
</dbReference>